<dbReference type="Pfam" id="PF24883">
    <property type="entry name" value="NPHP3_N"/>
    <property type="match status" value="1"/>
</dbReference>
<feature type="domain" description="Nephrocystin 3-like N-terminal" evidence="2">
    <location>
        <begin position="87"/>
        <end position="252"/>
    </location>
</feature>
<dbReference type="InterPro" id="IPR027417">
    <property type="entry name" value="P-loop_NTPase"/>
</dbReference>
<dbReference type="InterPro" id="IPR011990">
    <property type="entry name" value="TPR-like_helical_dom_sf"/>
</dbReference>
<comment type="caution">
    <text evidence="3">The sequence shown here is derived from an EMBL/GenBank/DDBJ whole genome shotgun (WGS) entry which is preliminary data.</text>
</comment>
<dbReference type="OrthoDB" id="3264935at2759"/>
<reference evidence="3" key="1">
    <citation type="submission" date="2022-06" db="EMBL/GenBank/DDBJ databases">
        <title>Genome Sequence of Candolleomyces eurysporus.</title>
        <authorList>
            <person name="Buettner E."/>
        </authorList>
    </citation>
    <scope>NUCLEOTIDE SEQUENCE</scope>
    <source>
        <strain evidence="3">VTCC 930004</strain>
    </source>
</reference>
<evidence type="ECO:0000313" key="4">
    <source>
        <dbReference type="Proteomes" id="UP001140091"/>
    </source>
</evidence>
<proteinExistence type="predicted"/>
<protein>
    <recommendedName>
        <fullName evidence="2">Nephrocystin 3-like N-terminal domain-containing protein</fullName>
    </recommendedName>
</protein>
<dbReference type="InterPro" id="IPR019734">
    <property type="entry name" value="TPR_rpt"/>
</dbReference>
<feature type="non-terminal residue" evidence="3">
    <location>
        <position position="1"/>
    </location>
</feature>
<dbReference type="Gene3D" id="1.25.40.10">
    <property type="entry name" value="Tetratricopeptide repeat domain"/>
    <property type="match status" value="2"/>
</dbReference>
<dbReference type="EMBL" id="JANBPK010000807">
    <property type="protein sequence ID" value="KAJ2931490.1"/>
    <property type="molecule type" value="Genomic_DNA"/>
</dbReference>
<dbReference type="PANTHER" id="PTHR10039:SF14">
    <property type="entry name" value="NACHT DOMAIN-CONTAINING PROTEIN"/>
    <property type="match status" value="1"/>
</dbReference>
<evidence type="ECO:0000256" key="1">
    <source>
        <dbReference type="ARBA" id="ARBA00022737"/>
    </source>
</evidence>
<keyword evidence="1" id="KW-0677">Repeat</keyword>
<accession>A0A9W8MGV2</accession>
<dbReference type="InterPro" id="IPR056884">
    <property type="entry name" value="NPHP3-like_N"/>
</dbReference>
<dbReference type="AlphaFoldDB" id="A0A9W8MGV2"/>
<gene>
    <name evidence="3" type="ORF">H1R20_g5636</name>
</gene>
<evidence type="ECO:0000313" key="3">
    <source>
        <dbReference type="EMBL" id="KAJ2931490.1"/>
    </source>
</evidence>
<dbReference type="SMART" id="SM00028">
    <property type="entry name" value="TPR"/>
    <property type="match status" value="4"/>
</dbReference>
<keyword evidence="4" id="KW-1185">Reference proteome</keyword>
<name>A0A9W8MGV2_9AGAR</name>
<sequence>MDILRESQNARVEQLTAYQVHGAFHLHATQATAEDTKSLPELLKPILDASHTRDRKRSPPNSACMQGTRLGVVGKVYTWASNKVIVPGEPNIRWMHGYVGSGKSAISQEVCDTSDRQERPVVSFFFFRNAGHRSKIWRLATTLACQMAAVIPETEPFIRATVKANPTLLSPDEADISVGARMRRLIYGPFKAVTVVQGGTKVGALVRGPLLIVLDGLDECDNKDEVQELIDDMLLFFKENPFIPLRVFITSRVEQHIQSHLNVPGVQLDNLVDHCTDDDIDTFLQTLFKDGCGRDSVVQAYVQQHGEWPAQSDRLKLVAHISGSFIFAWAVFKFIMGLNTDSNHPTTPMDRLPLALEMNPGLDGLYAQTLARSEHLPHFPDIISTIALLETPLPTAGIAELLGIKTYEVVNVLVHMQAIIQVPGTDDLPVTLCHTSLRDFLTTPSRSGQLCAQQSHHVRLFLRCLQCQVGVRLQNQWGSLKHPSEFRPAVAYALRYSLSHLISGQGFFKLSESNFAIQLCREAAELSPGTPYSIHALANIVYNRARHTGSLADLDEAIGLYREALELRQLHNPDRPSSLAYLANGLLDRYWRIGTMADLEEAIVLYRQALMLRPFPHPGRLASLFNFGNALLEHYQRKGIVTDLEEAIFLHREALALRPPHHPDTPLSLNNLGNALLNRYRCTGTMADLEEAISLHRQALTLRLLTHPECSDSLNNLGNALLDRYRSTRTLADLEEAISLFHNALGFQPLHHRSSPAPLSNLVISLRAMYEESRALPHLLGAIEACRKLLDSHYPVGHANRVGWLGRLIILLQMHFDATGHEDDLTDLTRLEEEARQLSTPAA</sequence>
<dbReference type="Pfam" id="PF13374">
    <property type="entry name" value="TPR_10"/>
    <property type="match status" value="3"/>
</dbReference>
<dbReference type="Proteomes" id="UP001140091">
    <property type="component" value="Unassembled WGS sequence"/>
</dbReference>
<dbReference type="Gene3D" id="3.40.50.300">
    <property type="entry name" value="P-loop containing nucleotide triphosphate hydrolases"/>
    <property type="match status" value="1"/>
</dbReference>
<dbReference type="PANTHER" id="PTHR10039">
    <property type="entry name" value="AMELOGENIN"/>
    <property type="match status" value="1"/>
</dbReference>
<organism evidence="3 4">
    <name type="scientific">Candolleomyces eurysporus</name>
    <dbReference type="NCBI Taxonomy" id="2828524"/>
    <lineage>
        <taxon>Eukaryota</taxon>
        <taxon>Fungi</taxon>
        <taxon>Dikarya</taxon>
        <taxon>Basidiomycota</taxon>
        <taxon>Agaricomycotina</taxon>
        <taxon>Agaricomycetes</taxon>
        <taxon>Agaricomycetidae</taxon>
        <taxon>Agaricales</taxon>
        <taxon>Agaricineae</taxon>
        <taxon>Psathyrellaceae</taxon>
        <taxon>Candolleomyces</taxon>
    </lineage>
</organism>
<dbReference type="SUPFAM" id="SSF52540">
    <property type="entry name" value="P-loop containing nucleoside triphosphate hydrolases"/>
    <property type="match status" value="1"/>
</dbReference>
<dbReference type="SUPFAM" id="SSF81901">
    <property type="entry name" value="HCP-like"/>
    <property type="match status" value="1"/>
</dbReference>
<evidence type="ECO:0000259" key="2">
    <source>
        <dbReference type="Pfam" id="PF24883"/>
    </source>
</evidence>